<protein>
    <recommendedName>
        <fullName evidence="2">ribonucleoside-diphosphate reductase</fullName>
        <ecNumber evidence="2">1.17.4.1</ecNumber>
    </recommendedName>
</protein>
<accession>A0A2I0CQ99</accession>
<sequence length="234" mass="26208">MAIKITSKIVDYEVAKPDAQPQPPQELQAATPLEEMHEKLKRPENLEGATYKIKTPHSEHALYVTINDVVLNPGSDHESRRPFEIFINSKNMEHYQWISALTLIISAVFRKGGDCTFLVEELRSVFDPKGGYMKRGGRWMPSLVAEIGDVLELHMKKIGLLKDEIDEHQKAYLEQKRAEFVQATQPPKAVDAECDDSNAAYPEGAQMCGKCHTKAMIQMDGCLTCLNCGDSKCG</sequence>
<keyword evidence="4" id="KW-0547">Nucleotide-binding</keyword>
<dbReference type="EMBL" id="PIYS01000015">
    <property type="protein sequence ID" value="PKF71314.1"/>
    <property type="molecule type" value="Genomic_DNA"/>
</dbReference>
<reference evidence="10" key="4">
    <citation type="journal article" date="2019" name="Int. J. Syst. Evol. Microbiol.">
        <title>The Global Catalogue of Microorganisms (GCM) 10K type strain sequencing project: providing services to taxonomists for standard genome sequencing and annotation.</title>
        <authorList>
            <consortium name="The Broad Institute Genomics Platform"/>
            <consortium name="The Broad Institute Genome Sequencing Center for Infectious Disease"/>
            <person name="Wu L."/>
            <person name="Ma J."/>
        </authorList>
    </citation>
    <scope>NUCLEOTIDE SEQUENCE [LARGE SCALE GENOMIC DNA]</scope>
    <source>
        <strain evidence="10">CCM 8778</strain>
    </source>
</reference>
<dbReference type="EC" id="1.17.4.1" evidence="2"/>
<evidence type="ECO:0000313" key="10">
    <source>
        <dbReference type="Proteomes" id="UP000655550"/>
    </source>
</evidence>
<dbReference type="Pfam" id="PF12637">
    <property type="entry name" value="TSCPD"/>
    <property type="match status" value="1"/>
</dbReference>
<evidence type="ECO:0000313" key="8">
    <source>
        <dbReference type="EMBL" id="PKF71314.1"/>
    </source>
</evidence>
<comment type="similarity">
    <text evidence="1">Belongs to the ribonucleoside diphosphate reductase class-2 family.</text>
</comment>
<keyword evidence="10" id="KW-1185">Reference proteome</keyword>
<comment type="catalytic activity">
    <reaction evidence="5">
        <text>a 2'-deoxyribonucleoside 5'-diphosphate + [thioredoxin]-disulfide + H2O = a ribonucleoside 5'-diphosphate + [thioredoxin]-dithiol</text>
        <dbReference type="Rhea" id="RHEA:23252"/>
        <dbReference type="Rhea" id="RHEA-COMP:10698"/>
        <dbReference type="Rhea" id="RHEA-COMP:10700"/>
        <dbReference type="ChEBI" id="CHEBI:15377"/>
        <dbReference type="ChEBI" id="CHEBI:29950"/>
        <dbReference type="ChEBI" id="CHEBI:50058"/>
        <dbReference type="ChEBI" id="CHEBI:57930"/>
        <dbReference type="ChEBI" id="CHEBI:73316"/>
        <dbReference type="EC" id="1.17.4.1"/>
    </reaction>
</comment>
<reference evidence="7" key="5">
    <citation type="submission" date="2024-05" db="EMBL/GenBank/DDBJ databases">
        <authorList>
            <person name="Sun Q."/>
            <person name="Sedlacek I."/>
        </authorList>
    </citation>
    <scope>NUCLEOTIDE SEQUENCE</scope>
    <source>
        <strain evidence="7">CCM 8778</strain>
    </source>
</reference>
<reference evidence="7" key="1">
    <citation type="journal article" date="2014" name="Int. J. Syst. Evol. Microbiol.">
        <title>Complete genome of a new Firmicutes species belonging to the dominant human colonic microbiota ('Ruminococcus bicirculans') reveals two chromosomes and a selective capacity to utilize plant glucans.</title>
        <authorList>
            <consortium name="NISC Comparative Sequencing Program"/>
            <person name="Wegmann U."/>
            <person name="Louis P."/>
            <person name="Goesmann A."/>
            <person name="Henrissat B."/>
            <person name="Duncan S.H."/>
            <person name="Flint H.J."/>
        </authorList>
    </citation>
    <scope>NUCLEOTIDE SEQUENCE</scope>
    <source>
        <strain evidence="7">CCM 8778</strain>
    </source>
</reference>
<dbReference type="Proteomes" id="UP000242861">
    <property type="component" value="Unassembled WGS sequence"/>
</dbReference>
<dbReference type="InterPro" id="IPR024434">
    <property type="entry name" value="TSCPD_dom"/>
</dbReference>
<dbReference type="RefSeq" id="WP_093986987.1">
    <property type="nucleotide sequence ID" value="NZ_BMDE01000001.1"/>
</dbReference>
<keyword evidence="3" id="KW-0237">DNA synthesis</keyword>
<dbReference type="GO" id="GO:0000166">
    <property type="term" value="F:nucleotide binding"/>
    <property type="evidence" value="ECO:0007669"/>
    <property type="project" value="UniProtKB-KW"/>
</dbReference>
<reference evidence="8" key="2">
    <citation type="submission" date="2017-12" db="EMBL/GenBank/DDBJ databases">
        <authorList>
            <person name="Hurst M.R.H."/>
        </authorList>
    </citation>
    <scope>NUCLEOTIDE SEQUENCE [LARGE SCALE GENOMIC DNA]</scope>
    <source>
        <strain evidence="8">ZYSR67-Z</strain>
    </source>
</reference>
<evidence type="ECO:0000256" key="3">
    <source>
        <dbReference type="ARBA" id="ARBA00022634"/>
    </source>
</evidence>
<evidence type="ECO:0000259" key="6">
    <source>
        <dbReference type="Pfam" id="PF12637"/>
    </source>
</evidence>
<dbReference type="AlphaFoldDB" id="A0A2I0CQ99"/>
<dbReference type="GO" id="GO:0004748">
    <property type="term" value="F:ribonucleoside-diphosphate reductase activity, thioredoxin disulfide as acceptor"/>
    <property type="evidence" value="ECO:0007669"/>
    <property type="project" value="UniProtKB-EC"/>
</dbReference>
<proteinExistence type="inferred from homology"/>
<name>A0A2I0CQ99_9PSED</name>
<evidence type="ECO:0000256" key="2">
    <source>
        <dbReference type="ARBA" id="ARBA00012274"/>
    </source>
</evidence>
<evidence type="ECO:0000313" key="7">
    <source>
        <dbReference type="EMBL" id="GGH88425.1"/>
    </source>
</evidence>
<reference evidence="9" key="3">
    <citation type="submission" date="2017-12" db="EMBL/GenBank/DDBJ databases">
        <authorList>
            <person name="Yu X.-Y."/>
        </authorList>
    </citation>
    <scope>NUCLEOTIDE SEQUENCE [LARGE SCALE GENOMIC DNA]</scope>
    <source>
        <strain evidence="9">ZYSR67-Z</strain>
    </source>
</reference>
<feature type="domain" description="TSCPD" evidence="6">
    <location>
        <begin position="40"/>
        <end position="155"/>
    </location>
</feature>
<dbReference type="Proteomes" id="UP000655550">
    <property type="component" value="Unassembled WGS sequence"/>
</dbReference>
<organism evidence="8 9">
    <name type="scientific">Pseudomonas fluvialis</name>
    <dbReference type="NCBI Taxonomy" id="1793966"/>
    <lineage>
        <taxon>Bacteria</taxon>
        <taxon>Pseudomonadati</taxon>
        <taxon>Pseudomonadota</taxon>
        <taxon>Gammaproteobacteria</taxon>
        <taxon>Pseudomonadales</taxon>
        <taxon>Pseudomonadaceae</taxon>
        <taxon>Pseudomonas</taxon>
    </lineage>
</organism>
<gene>
    <name evidence="7" type="primary">nrdJb</name>
    <name evidence="8" type="ORF">CW360_09195</name>
    <name evidence="7" type="ORF">GCM10007363_01100</name>
</gene>
<evidence type="ECO:0000256" key="4">
    <source>
        <dbReference type="ARBA" id="ARBA00022741"/>
    </source>
</evidence>
<evidence type="ECO:0000256" key="1">
    <source>
        <dbReference type="ARBA" id="ARBA00007405"/>
    </source>
</evidence>
<evidence type="ECO:0000313" key="9">
    <source>
        <dbReference type="Proteomes" id="UP000242861"/>
    </source>
</evidence>
<dbReference type="GO" id="GO:0071897">
    <property type="term" value="P:DNA biosynthetic process"/>
    <property type="evidence" value="ECO:0007669"/>
    <property type="project" value="UniProtKB-KW"/>
</dbReference>
<evidence type="ECO:0000256" key="5">
    <source>
        <dbReference type="ARBA" id="ARBA00047754"/>
    </source>
</evidence>
<comment type="caution">
    <text evidence="8">The sequence shown here is derived from an EMBL/GenBank/DDBJ whole genome shotgun (WGS) entry which is preliminary data.</text>
</comment>
<dbReference type="EMBL" id="BMDE01000001">
    <property type="protein sequence ID" value="GGH88425.1"/>
    <property type="molecule type" value="Genomic_DNA"/>
</dbReference>